<feature type="region of interest" description="Disordered" evidence="9">
    <location>
        <begin position="1"/>
        <end position="101"/>
    </location>
</feature>
<dbReference type="InterPro" id="IPR000237">
    <property type="entry name" value="GRIP_dom"/>
</dbReference>
<evidence type="ECO:0000256" key="9">
    <source>
        <dbReference type="SAM" id="MobiDB-lite"/>
    </source>
</evidence>
<evidence type="ECO:0000256" key="10">
    <source>
        <dbReference type="SAM" id="Phobius"/>
    </source>
</evidence>
<dbReference type="PROSITE" id="PS50262">
    <property type="entry name" value="G_PROTEIN_RECEP_F1_2"/>
    <property type="match status" value="1"/>
</dbReference>
<feature type="domain" description="G-protein coupled receptors family 1 profile" evidence="11">
    <location>
        <begin position="915"/>
        <end position="1189"/>
    </location>
</feature>
<evidence type="ECO:0000256" key="4">
    <source>
        <dbReference type="ARBA" id="ARBA00022692"/>
    </source>
</evidence>
<protein>
    <submittedName>
        <fullName evidence="13">GRIP and coiled-coil domain-containing protein 1</fullName>
    </submittedName>
</protein>
<feature type="compositionally biased region" description="Low complexity" evidence="9">
    <location>
        <begin position="168"/>
        <end position="179"/>
    </location>
</feature>
<keyword evidence="3" id="KW-0963">Cytoplasm</keyword>
<gene>
    <name evidence="13" type="ORF">PODLI_1B043172</name>
</gene>
<feature type="region of interest" description="Disordered" evidence="9">
    <location>
        <begin position="155"/>
        <end position="243"/>
    </location>
</feature>
<feature type="compositionally biased region" description="Low complexity" evidence="9">
    <location>
        <begin position="221"/>
        <end position="235"/>
    </location>
</feature>
<dbReference type="Pfam" id="PF01465">
    <property type="entry name" value="GRIP"/>
    <property type="match status" value="1"/>
</dbReference>
<dbReference type="Gene3D" id="1.20.1070.10">
    <property type="entry name" value="Rhodopsin 7-helix transmembrane proteins"/>
    <property type="match status" value="1"/>
</dbReference>
<feature type="coiled-coil region" evidence="8">
    <location>
        <begin position="435"/>
        <end position="536"/>
    </location>
</feature>
<evidence type="ECO:0000256" key="7">
    <source>
        <dbReference type="ARBA" id="ARBA00023136"/>
    </source>
</evidence>
<accession>A0AA35L079</accession>
<organism evidence="13 14">
    <name type="scientific">Podarcis lilfordi</name>
    <name type="common">Lilford's wall lizard</name>
    <dbReference type="NCBI Taxonomy" id="74358"/>
    <lineage>
        <taxon>Eukaryota</taxon>
        <taxon>Metazoa</taxon>
        <taxon>Chordata</taxon>
        <taxon>Craniata</taxon>
        <taxon>Vertebrata</taxon>
        <taxon>Euteleostomi</taxon>
        <taxon>Lepidosauria</taxon>
        <taxon>Squamata</taxon>
        <taxon>Bifurcata</taxon>
        <taxon>Unidentata</taxon>
        <taxon>Episquamata</taxon>
        <taxon>Laterata</taxon>
        <taxon>Lacertibaenia</taxon>
        <taxon>Lacertidae</taxon>
        <taxon>Podarcis</taxon>
    </lineage>
</organism>
<feature type="transmembrane region" description="Helical" evidence="10">
    <location>
        <begin position="1009"/>
        <end position="1029"/>
    </location>
</feature>
<dbReference type="GO" id="GO:0016020">
    <property type="term" value="C:membrane"/>
    <property type="evidence" value="ECO:0007669"/>
    <property type="project" value="InterPro"/>
</dbReference>
<keyword evidence="14" id="KW-1185">Reference proteome</keyword>
<dbReference type="Gene3D" id="1.10.220.60">
    <property type="entry name" value="GRIP domain"/>
    <property type="match status" value="1"/>
</dbReference>
<evidence type="ECO:0000256" key="8">
    <source>
        <dbReference type="SAM" id="Coils"/>
    </source>
</evidence>
<dbReference type="SUPFAM" id="SSF81321">
    <property type="entry name" value="Family A G protein-coupled receptor-like"/>
    <property type="match status" value="1"/>
</dbReference>
<name>A0AA35L079_9SAUR</name>
<dbReference type="GO" id="GO:0005794">
    <property type="term" value="C:Golgi apparatus"/>
    <property type="evidence" value="ECO:0007669"/>
    <property type="project" value="TreeGrafter"/>
</dbReference>
<feature type="coiled-coil region" evidence="8">
    <location>
        <begin position="567"/>
        <end position="698"/>
    </location>
</feature>
<dbReference type="SMART" id="SM00755">
    <property type="entry name" value="Grip"/>
    <property type="match status" value="1"/>
</dbReference>
<feature type="coiled-coil region" evidence="8">
    <location>
        <begin position="756"/>
        <end position="801"/>
    </location>
</feature>
<feature type="domain" description="GRIP" evidence="12">
    <location>
        <begin position="809"/>
        <end position="859"/>
    </location>
</feature>
<evidence type="ECO:0000259" key="12">
    <source>
        <dbReference type="PROSITE" id="PS50913"/>
    </source>
</evidence>
<evidence type="ECO:0000256" key="6">
    <source>
        <dbReference type="ARBA" id="ARBA00023054"/>
    </source>
</evidence>
<dbReference type="InterPro" id="IPR017452">
    <property type="entry name" value="GPCR_Rhodpsn_7TM"/>
</dbReference>
<feature type="transmembrane region" description="Helical" evidence="10">
    <location>
        <begin position="1086"/>
        <end position="1106"/>
    </location>
</feature>
<keyword evidence="5 10" id="KW-1133">Transmembrane helix</keyword>
<proteinExistence type="predicted"/>
<evidence type="ECO:0000313" key="13">
    <source>
        <dbReference type="EMBL" id="CAI5786748.1"/>
    </source>
</evidence>
<dbReference type="EMBL" id="OX395135">
    <property type="protein sequence ID" value="CAI5786748.1"/>
    <property type="molecule type" value="Genomic_DNA"/>
</dbReference>
<feature type="transmembrane region" description="Helical" evidence="10">
    <location>
        <begin position="951"/>
        <end position="973"/>
    </location>
</feature>
<keyword evidence="6 8" id="KW-0175">Coiled coil</keyword>
<feature type="transmembrane region" description="Helical" evidence="10">
    <location>
        <begin position="1168"/>
        <end position="1192"/>
    </location>
</feature>
<sequence length="1227" mass="135409">MRSRALRSGGVPGDPEAADPGASLPKRGRVYTIGVAPSAQAQHRLPGMRGRAAQAQCGGPAAGRGASGRGRAAGRELSEPAQPPGAMEKFGMNFGGGPSKKDLQETIEVQKKQLLQYQGRLKDVVRAYKSLLKEKEALEASLKVLSVSHEVDAGLGSGVAQPPGVAGSSSPDLSEDQSSVHSEDSHGTAASLASVRGDLVGMEEGTVAVATAASPSKLEETSSSESSGVSSGSGELIVGGTGESDRRVLQLKTQLATLTSALATVTQEKSRMEASYQADKKKAKQEMESASRRAEEERSRLEAEVKEAQEQLAEVKARLIAQQHDRAQEQGDHAVMLRELQRLLQSERALRQEAELGLEEAREALAGKAGVADRAEGAEHQARQLGREVEELRRQLRALREESARPDPQVQELQAEAASLRSHFQAQLLQEMRKTAQAEDRIQLEEQRVASLEAQISEVSELLGTYEKAKQKDQLAIQKLKDRIAQLDLENKTLAMAASGRSPLDLAAFEESSLDVNVLKDRMEKLKELLQEATKHSPASAQEIEAFCRLEPPKSGTETGDGEKATAAYYQQELKQLKEEFERYKQRAQVVLKNKSAKDGSLAKELEAAQEQLAELKEKHVALRLSCEEGARQRRQEAEAWRQEAARLQQQHRQELERSQLGFQEKVLRLEEEVHKQRDRALAVLAEKDQELEQLRALVLPYYGLQGPKQGPAQAGGLQSGDPKGDEGDVSLETLTQALHLAAPKEPAFLLYTEQLARKEVEASALKKQKRSLEAAVRQLQERLLEEAERHREEVSGLQGRLQKSARDQGREGANLEYLKNIFYRFLTLTDLLGRQQTLTAILTILHFSPEEKQAVLSQAGGAGSWWPSGKRSWPWRGSAWLPWLSACWAAVPLWLPPSSEGDAARIRSARLCPLFLLSLADLLGASALLSAAAIQLLPPRLFVSAYQACPYLLMLGLMFYAISLLMVVVYAYEVKRALGGWREAPSSALLQEESGRFNERLRINLPRLLAWLLPFLVFVVLLVIRGSSLRDVAPWAFPPLALQAGNGSRGSHGLYCSSCLILIRHSHDTCYKYTGRNDSGKEVKIFFLVFVSLVVACCTVLYCRVKCWCRRRQRGGRTLTLPSPESDGCAIRTRIACFFQLVFLVCWMPAFFLCLLSFSSLQPAILFPLYLAVALTVSLQGFLHSLVYGWLRQNFRREVTGEQMPLLGHQGQKAFFEDSLAICREG</sequence>
<dbReference type="AlphaFoldDB" id="A0AA35L079"/>
<comment type="subcellular location">
    <subcellularLocation>
        <location evidence="2">Cytoplasm</location>
    </subcellularLocation>
    <subcellularLocation>
        <location evidence="1">Endomembrane system</location>
        <topology evidence="1">Peripheral membrane protein</topology>
    </subcellularLocation>
</comment>
<keyword evidence="7 10" id="KW-0472">Membrane</keyword>
<dbReference type="PROSITE" id="PS50913">
    <property type="entry name" value="GRIP"/>
    <property type="match status" value="1"/>
</dbReference>
<evidence type="ECO:0000313" key="14">
    <source>
        <dbReference type="Proteomes" id="UP001178461"/>
    </source>
</evidence>
<feature type="region of interest" description="Disordered" evidence="9">
    <location>
        <begin position="272"/>
        <end position="298"/>
    </location>
</feature>
<feature type="region of interest" description="Disordered" evidence="9">
    <location>
        <begin position="710"/>
        <end position="729"/>
    </location>
</feature>
<evidence type="ECO:0000256" key="5">
    <source>
        <dbReference type="ARBA" id="ARBA00022989"/>
    </source>
</evidence>
<dbReference type="PANTHER" id="PTHR23157">
    <property type="entry name" value="GRIP AND COILED-COIL DOMAIN-CONTAINING PROTEIN 1"/>
    <property type="match status" value="1"/>
</dbReference>
<keyword evidence="4 10" id="KW-0812">Transmembrane</keyword>
<evidence type="ECO:0000256" key="1">
    <source>
        <dbReference type="ARBA" id="ARBA00004184"/>
    </source>
</evidence>
<feature type="compositionally biased region" description="Low complexity" evidence="9">
    <location>
        <begin position="47"/>
        <end position="59"/>
    </location>
</feature>
<feature type="transmembrane region" description="Helical" evidence="10">
    <location>
        <begin position="1142"/>
        <end position="1162"/>
    </location>
</feature>
<evidence type="ECO:0000256" key="3">
    <source>
        <dbReference type="ARBA" id="ARBA00022490"/>
    </source>
</evidence>
<reference evidence="13" key="1">
    <citation type="submission" date="2022-12" db="EMBL/GenBank/DDBJ databases">
        <authorList>
            <person name="Alioto T."/>
            <person name="Alioto T."/>
            <person name="Gomez Garrido J."/>
        </authorList>
    </citation>
    <scope>NUCLEOTIDE SEQUENCE</scope>
</reference>
<evidence type="ECO:0000256" key="2">
    <source>
        <dbReference type="ARBA" id="ARBA00004496"/>
    </source>
</evidence>
<dbReference type="PANTHER" id="PTHR23157:SF25">
    <property type="entry name" value="GRIP AND COILED-COIL DOMAIN-CONTAINING PROTEIN 1"/>
    <property type="match status" value="1"/>
</dbReference>
<evidence type="ECO:0000259" key="11">
    <source>
        <dbReference type="PROSITE" id="PS50262"/>
    </source>
</evidence>
<dbReference type="Proteomes" id="UP001178461">
    <property type="component" value="Chromosome 10"/>
</dbReference>
<dbReference type="InterPro" id="IPR051952">
    <property type="entry name" value="Golgi-autophagy_related"/>
</dbReference>
<dbReference type="CDD" id="cd00637">
    <property type="entry name" value="7tm_classA_rhodopsin-like"/>
    <property type="match status" value="1"/>
</dbReference>